<dbReference type="InterPro" id="IPR054222">
    <property type="entry name" value="DUF6942"/>
</dbReference>
<dbReference type="RefSeq" id="WP_063364197.1">
    <property type="nucleotide sequence ID" value="NZ_AUXZ01000131.1"/>
</dbReference>
<organism evidence="1 2">
    <name type="scientific">Pseudoalteromonas luteoviolacea H33</name>
    <dbReference type="NCBI Taxonomy" id="1365251"/>
    <lineage>
        <taxon>Bacteria</taxon>
        <taxon>Pseudomonadati</taxon>
        <taxon>Pseudomonadota</taxon>
        <taxon>Gammaproteobacteria</taxon>
        <taxon>Alteromonadales</taxon>
        <taxon>Pseudoalteromonadaceae</taxon>
        <taxon>Pseudoalteromonas</taxon>
    </lineage>
</organism>
<dbReference type="PATRIC" id="fig|1365251.3.peg.5094"/>
<sequence length="180" mass="20965">MKILTHGFGAPAGILAVYVENKPNLIEYKNLNEVIPLRHGEIDYINQECGNGWRKLFNVYSKFLSELSHPDHDFTKEEKGTLTWQAYRDKSLLQACSQEALLFSPPDLGQNNYQWHIIAGRTYAKKLIRDHDFTHSMVWLDEEFAIDKVNRIIVCPYFDYRQLSNIKITKLAELIRAHTP</sequence>
<protein>
    <submittedName>
        <fullName evidence="1">Uncharacterized protein</fullName>
    </submittedName>
</protein>
<dbReference type="AlphaFoldDB" id="A0A167A7A9"/>
<dbReference type="Pfam" id="PF22098">
    <property type="entry name" value="DUF6942"/>
    <property type="match status" value="1"/>
</dbReference>
<comment type="caution">
    <text evidence="1">The sequence shown here is derived from an EMBL/GenBank/DDBJ whole genome shotgun (WGS) entry which is preliminary data.</text>
</comment>
<gene>
    <name evidence="1" type="ORF">N476_25770</name>
</gene>
<accession>A0A167A7A9</accession>
<evidence type="ECO:0000313" key="1">
    <source>
        <dbReference type="EMBL" id="KZN45064.1"/>
    </source>
</evidence>
<proteinExistence type="predicted"/>
<dbReference type="EMBL" id="AUXZ01000131">
    <property type="protein sequence ID" value="KZN45064.1"/>
    <property type="molecule type" value="Genomic_DNA"/>
</dbReference>
<dbReference type="Proteomes" id="UP000076503">
    <property type="component" value="Unassembled WGS sequence"/>
</dbReference>
<reference evidence="1 2" key="1">
    <citation type="submission" date="2013-07" db="EMBL/GenBank/DDBJ databases">
        <title>Comparative Genomic and Metabolomic Analysis of Twelve Strains of Pseudoalteromonas luteoviolacea.</title>
        <authorList>
            <person name="Vynne N.G."/>
            <person name="Mansson M."/>
            <person name="Gram L."/>
        </authorList>
    </citation>
    <scope>NUCLEOTIDE SEQUENCE [LARGE SCALE GENOMIC DNA]</scope>
    <source>
        <strain evidence="1 2">H33</strain>
    </source>
</reference>
<evidence type="ECO:0000313" key="2">
    <source>
        <dbReference type="Proteomes" id="UP000076503"/>
    </source>
</evidence>
<dbReference type="OrthoDB" id="6077837at2"/>
<name>A0A167A7A9_9GAMM</name>